<organism evidence="1 2">
    <name type="scientific">Portunus trituberculatus</name>
    <name type="common">Swimming crab</name>
    <name type="synonym">Neptunus trituberculatus</name>
    <dbReference type="NCBI Taxonomy" id="210409"/>
    <lineage>
        <taxon>Eukaryota</taxon>
        <taxon>Metazoa</taxon>
        <taxon>Ecdysozoa</taxon>
        <taxon>Arthropoda</taxon>
        <taxon>Crustacea</taxon>
        <taxon>Multicrustacea</taxon>
        <taxon>Malacostraca</taxon>
        <taxon>Eumalacostraca</taxon>
        <taxon>Eucarida</taxon>
        <taxon>Decapoda</taxon>
        <taxon>Pleocyemata</taxon>
        <taxon>Brachyura</taxon>
        <taxon>Eubrachyura</taxon>
        <taxon>Portunoidea</taxon>
        <taxon>Portunidae</taxon>
        <taxon>Portuninae</taxon>
        <taxon>Portunus</taxon>
    </lineage>
</organism>
<dbReference type="EMBL" id="VSRR010038156">
    <property type="protein sequence ID" value="MPC74060.1"/>
    <property type="molecule type" value="Genomic_DNA"/>
</dbReference>
<evidence type="ECO:0000313" key="1">
    <source>
        <dbReference type="EMBL" id="MPC74060.1"/>
    </source>
</evidence>
<evidence type="ECO:0000313" key="2">
    <source>
        <dbReference type="Proteomes" id="UP000324222"/>
    </source>
</evidence>
<protein>
    <submittedName>
        <fullName evidence="1">Uncharacterized protein</fullName>
    </submittedName>
</protein>
<sequence>MRKKKIKKCGSNRYGKATF</sequence>
<comment type="caution">
    <text evidence="1">The sequence shown here is derived from an EMBL/GenBank/DDBJ whole genome shotgun (WGS) entry which is preliminary data.</text>
</comment>
<dbReference type="Proteomes" id="UP000324222">
    <property type="component" value="Unassembled WGS sequence"/>
</dbReference>
<keyword evidence="2" id="KW-1185">Reference proteome</keyword>
<proteinExistence type="predicted"/>
<name>A0A5B7HNR1_PORTR</name>
<gene>
    <name evidence="1" type="ORF">E2C01_068405</name>
</gene>
<accession>A0A5B7HNR1</accession>
<reference evidence="1 2" key="1">
    <citation type="submission" date="2019-05" db="EMBL/GenBank/DDBJ databases">
        <title>Another draft genome of Portunus trituberculatus and its Hox gene families provides insights of decapod evolution.</title>
        <authorList>
            <person name="Jeong J.-H."/>
            <person name="Song I."/>
            <person name="Kim S."/>
            <person name="Choi T."/>
            <person name="Kim D."/>
            <person name="Ryu S."/>
            <person name="Kim W."/>
        </authorList>
    </citation>
    <scope>NUCLEOTIDE SEQUENCE [LARGE SCALE GENOMIC DNA]</scope>
    <source>
        <tissue evidence="1">Muscle</tissue>
    </source>
</reference>
<dbReference type="AlphaFoldDB" id="A0A5B7HNR1"/>